<dbReference type="EMBL" id="AP017470">
    <property type="protein sequence ID" value="BBB32168.1"/>
    <property type="molecule type" value="Genomic_DNA"/>
</dbReference>
<protein>
    <submittedName>
        <fullName evidence="1">Uncharacterized protein</fullName>
    </submittedName>
</protein>
<accession>A0A7R6PMA1</accession>
<dbReference type="Proteomes" id="UP000595564">
    <property type="component" value="Chromosome"/>
</dbReference>
<gene>
    <name evidence="1" type="ORF">TTHT_0584</name>
</gene>
<evidence type="ECO:0000313" key="1">
    <source>
        <dbReference type="EMBL" id="BBB32168.1"/>
    </source>
</evidence>
<dbReference type="AlphaFoldDB" id="A0A7R6PMA1"/>
<organism evidence="1 2">
    <name type="scientific">Thermotomaculum hydrothermale</name>
    <dbReference type="NCBI Taxonomy" id="981385"/>
    <lineage>
        <taxon>Bacteria</taxon>
        <taxon>Pseudomonadati</taxon>
        <taxon>Acidobacteriota</taxon>
        <taxon>Holophagae</taxon>
        <taxon>Thermotomaculales</taxon>
        <taxon>Thermotomaculaceae</taxon>
        <taxon>Thermotomaculum</taxon>
    </lineage>
</organism>
<reference evidence="1 2" key="1">
    <citation type="journal article" date="2012" name="Extremophiles">
        <title>Thermotomaculum hydrothermale gen. nov., sp. nov., a novel heterotrophic thermophile within the phylum Acidobacteria from a deep-sea hydrothermal vent chimney in the Southern Okinawa Trough.</title>
        <authorList>
            <person name="Izumi H."/>
            <person name="Nunoura T."/>
            <person name="Miyazaki M."/>
            <person name="Mino S."/>
            <person name="Toki T."/>
            <person name="Takai K."/>
            <person name="Sako Y."/>
            <person name="Sawabe T."/>
            <person name="Nakagawa S."/>
        </authorList>
    </citation>
    <scope>NUCLEOTIDE SEQUENCE [LARGE SCALE GENOMIC DNA]</scope>
    <source>
        <strain evidence="1 2">AC55</strain>
    </source>
</reference>
<sequence length="815" mass="92158">MKILFFKKEILKNKKEAAEEKTKGLFNKVSKKIRKKIALGLLSLTLLTSINATANDWFKNYVIPAKGYETKFTAINDDVLDSNYQYVIRFRAYDDKGNVLDEVGEYLNFVNKKEYSLTDLFPSIDPNNISLVEVLGTNKNRVWITYSKKDGDNVQKAMVLAPEFLRTKVYDIHFTNNDYWNFLLNIANLEPGAVVKAKILPNNELIFFDGTTNAYGFLMPDLSVIRGASINIKDQIFGSVPEDAGWMEITSEKESNDPFSKPESLASLVGNTLFMKRNRESGGAFSNQDAFEELIIPHIDDDTKNPDPNKRYWWTGLVLVNPNSEDVKVRIEYYKANGFHLDVNPEKEGRNDYELTIPAGGKIVDLISNLGMPENAAYARVIATAPIIGGELFGGEPSGKNWPIMAGVSLLLPGNKGIFYSVEDMRPVPQAYIIPVAKSKENTEWTGLALLNNHLVDDEVIIYYNNDKGETLGEQKIRINAMNKYVKTLEDMLKEANLSDIREEVSYLKIKSKYVNTNNTLDNLGILAYALYGGLEVKNNELIHTFMIGEDAVTTSPIDLHVVLGNKTVGLDSMSDIINSNHLIVEDNDEILAHVIATLKNTKLGEITGYDIIAFDDDWNRVGTIAAYVRLRDGPDYNKFRVNNTTPQDIVDSDTCPYGTYNVGIKVYTRINGVEKWWYYRLPGVKITRNPEQDYDVDSLKGEGWSYLKSKSNFDEFCKLISLDDVVYMDGNHYSYETLYGPFQKLFDGKEEAGNFEADHIEIIDTHGGFENSNAGAIKIWRTDGHPEWFSTSSEATVEKWKKFYEVGSYNNSNK</sequence>
<evidence type="ECO:0000313" key="2">
    <source>
        <dbReference type="Proteomes" id="UP000595564"/>
    </source>
</evidence>
<dbReference type="RefSeq" id="WP_201328508.1">
    <property type="nucleotide sequence ID" value="NZ_AP017470.1"/>
</dbReference>
<dbReference type="KEGG" id="thyd:TTHT_0584"/>
<name>A0A7R6PMA1_9BACT</name>
<keyword evidence="2" id="KW-1185">Reference proteome</keyword>
<proteinExistence type="predicted"/>